<evidence type="ECO:0000256" key="1">
    <source>
        <dbReference type="SAM" id="Coils"/>
    </source>
</evidence>
<proteinExistence type="predicted"/>
<dbReference type="GO" id="GO:0007030">
    <property type="term" value="P:Golgi organization"/>
    <property type="evidence" value="ECO:0007669"/>
    <property type="project" value="TreeGrafter"/>
</dbReference>
<dbReference type="GO" id="GO:0070971">
    <property type="term" value="C:endoplasmic reticulum exit site"/>
    <property type="evidence" value="ECO:0007669"/>
    <property type="project" value="TreeGrafter"/>
</dbReference>
<dbReference type="EMBL" id="CP000586">
    <property type="protein sequence ID" value="ABO96676.1"/>
    <property type="molecule type" value="Genomic_DNA"/>
</dbReference>
<feature type="region of interest" description="Disordered" evidence="2">
    <location>
        <begin position="45"/>
        <end position="104"/>
    </location>
</feature>
<feature type="coiled-coil region" evidence="1">
    <location>
        <begin position="361"/>
        <end position="395"/>
    </location>
</feature>
<protein>
    <recommendedName>
        <fullName evidence="3">Uso1/p115-like vesicle tethering protein C-terminal domain-containing protein</fullName>
    </recommendedName>
</protein>
<dbReference type="GO" id="GO:0012507">
    <property type="term" value="C:ER to Golgi transport vesicle membrane"/>
    <property type="evidence" value="ECO:0007669"/>
    <property type="project" value="TreeGrafter"/>
</dbReference>
<keyword evidence="5" id="KW-1185">Reference proteome</keyword>
<keyword evidence="1" id="KW-0175">Coiled coil</keyword>
<dbReference type="HOGENOM" id="CLU_461100_0_0_1"/>
<feature type="domain" description="Uso1/p115-like vesicle tethering protein C-terminal" evidence="3">
    <location>
        <begin position="382"/>
        <end position="500"/>
    </location>
</feature>
<dbReference type="GeneID" id="5002443"/>
<dbReference type="KEGG" id="olu:OSTLU_15666"/>
<dbReference type="Pfam" id="PF04871">
    <property type="entry name" value="Uso1_p115_C"/>
    <property type="match status" value="1"/>
</dbReference>
<sequence length="592" mass="62923">MAQNDDAPKGMFARLGFGGGKKVTKAKLGLESAFYFDEKTQSWVDGSAPASGTASGAAEIGAPPVMQPPNATMAAASLDGDAPSASASREGPPTGGGAGPTHAGTRARYVDVFAREGMTSAQVAAPMANVSAFVPSVAPIGGTGAPIPHGGMQFFVPAPRAADEGGDDESESLREPLALMQPTVSDASAVEEDRAPVLHDVDVGGTSVSDAPAPVVDAGDREAEGADFGGGASDWAEAADGSPRWAEADVPPVESDQQHPQWETQTQEWLQHEDASMGAAEVAQWDTNAPSTTEWTETEIVASETYEAQQGDERGDWKGYEGHDDYDYDPRWKYDENTGEWYWDGGDDENWVERATHDAAIAELQAAIDARASELEDIKLNRDALTEELAHAHATTNELSTKVQDLEAKLAERSTSLDSAVDASEESLSAAFERGFERGKEEGYTEGYAAGSAEAQEELADLLVCLGQEGRRVEKLREMLAETGADIDAIIAEFEADEEEQIANLIDGQIQHDEFSAPEDVSIDAIAEQDLSNLPEISQSMKAMAAEIDTPERLRDFGAASNLNPSAEEFILPTPPKAKGQERNLANAFEMA</sequence>
<dbReference type="PANTHER" id="PTHR13402">
    <property type="entry name" value="RGPR-RELATED"/>
    <property type="match status" value="1"/>
</dbReference>
<accession>A4RYG2</accession>
<reference evidence="4 5" key="1">
    <citation type="journal article" date="2007" name="Proc. Natl. Acad. Sci. U.S.A.">
        <title>The tiny eukaryote Ostreococcus provides genomic insights into the paradox of plankton speciation.</title>
        <authorList>
            <person name="Palenik B."/>
            <person name="Grimwood J."/>
            <person name="Aerts A."/>
            <person name="Rouze P."/>
            <person name="Salamov A."/>
            <person name="Putnam N."/>
            <person name="Dupont C."/>
            <person name="Jorgensen R."/>
            <person name="Derelle E."/>
            <person name="Rombauts S."/>
            <person name="Zhou K."/>
            <person name="Otillar R."/>
            <person name="Merchant S.S."/>
            <person name="Podell S."/>
            <person name="Gaasterland T."/>
            <person name="Napoli C."/>
            <person name="Gendler K."/>
            <person name="Manuell A."/>
            <person name="Tai V."/>
            <person name="Vallon O."/>
            <person name="Piganeau G."/>
            <person name="Jancek S."/>
            <person name="Heijde M."/>
            <person name="Jabbari K."/>
            <person name="Bowler C."/>
            <person name="Lohr M."/>
            <person name="Robbens S."/>
            <person name="Werner G."/>
            <person name="Dubchak I."/>
            <person name="Pazour G.J."/>
            <person name="Ren Q."/>
            <person name="Paulsen I."/>
            <person name="Delwiche C."/>
            <person name="Schmutz J."/>
            <person name="Rokhsar D."/>
            <person name="Van de Peer Y."/>
            <person name="Moreau H."/>
            <person name="Grigoriev I.V."/>
        </authorList>
    </citation>
    <scope>NUCLEOTIDE SEQUENCE [LARGE SCALE GENOMIC DNA]</scope>
    <source>
        <strain evidence="4 5">CCE9901</strain>
    </source>
</reference>
<dbReference type="Gramene" id="ABO96676">
    <property type="protein sequence ID" value="ABO96676"/>
    <property type="gene ID" value="OSTLU_15666"/>
</dbReference>
<feature type="compositionally biased region" description="Low complexity" evidence="2">
    <location>
        <begin position="46"/>
        <end position="58"/>
    </location>
</feature>
<dbReference type="AlphaFoldDB" id="A4RYG2"/>
<gene>
    <name evidence="4" type="ORF">OSTLU_15666</name>
</gene>
<dbReference type="GO" id="GO:0070973">
    <property type="term" value="P:protein localization to endoplasmic reticulum exit site"/>
    <property type="evidence" value="ECO:0007669"/>
    <property type="project" value="TreeGrafter"/>
</dbReference>
<dbReference type="Proteomes" id="UP000001568">
    <property type="component" value="Chromosome 6"/>
</dbReference>
<evidence type="ECO:0000313" key="4">
    <source>
        <dbReference type="EMBL" id="ABO96676.1"/>
    </source>
</evidence>
<feature type="region of interest" description="Disordered" evidence="2">
    <location>
        <begin position="221"/>
        <end position="266"/>
    </location>
</feature>
<dbReference type="OMA" id="EWYWDGG"/>
<evidence type="ECO:0000259" key="3">
    <source>
        <dbReference type="Pfam" id="PF04871"/>
    </source>
</evidence>
<dbReference type="STRING" id="436017.A4RYG2"/>
<dbReference type="PANTHER" id="PTHR13402:SF6">
    <property type="entry name" value="SECRETORY 16, ISOFORM I"/>
    <property type="match status" value="1"/>
</dbReference>
<evidence type="ECO:0000313" key="5">
    <source>
        <dbReference type="Proteomes" id="UP000001568"/>
    </source>
</evidence>
<dbReference type="InterPro" id="IPR006955">
    <property type="entry name" value="Uso1_p115_C"/>
</dbReference>
<name>A4RYG2_OSTLU</name>
<dbReference type="GO" id="GO:0016192">
    <property type="term" value="P:vesicle-mediated transport"/>
    <property type="evidence" value="ECO:0007669"/>
    <property type="project" value="InterPro"/>
</dbReference>
<dbReference type="OrthoDB" id="499002at2759"/>
<dbReference type="RefSeq" id="XP_001418383.1">
    <property type="nucleotide sequence ID" value="XM_001418346.1"/>
</dbReference>
<evidence type="ECO:0000256" key="2">
    <source>
        <dbReference type="SAM" id="MobiDB-lite"/>
    </source>
</evidence>
<organism evidence="4 5">
    <name type="scientific">Ostreococcus lucimarinus (strain CCE9901)</name>
    <dbReference type="NCBI Taxonomy" id="436017"/>
    <lineage>
        <taxon>Eukaryota</taxon>
        <taxon>Viridiplantae</taxon>
        <taxon>Chlorophyta</taxon>
        <taxon>Mamiellophyceae</taxon>
        <taxon>Mamiellales</taxon>
        <taxon>Bathycoccaceae</taxon>
        <taxon>Ostreococcus</taxon>
    </lineage>
</organism>
<dbReference type="GO" id="GO:0006886">
    <property type="term" value="P:intracellular protein transport"/>
    <property type="evidence" value="ECO:0007669"/>
    <property type="project" value="InterPro"/>
</dbReference>